<dbReference type="AlphaFoldDB" id="A0AAN4UBP7"/>
<dbReference type="PANTHER" id="PTHR42791">
    <property type="entry name" value="GNAT FAMILY ACETYLTRANSFERASE"/>
    <property type="match status" value="1"/>
</dbReference>
<reference evidence="3" key="1">
    <citation type="submission" date="2019-08" db="EMBL/GenBank/DDBJ databases">
        <authorList>
            <person name="Ishikawa M."/>
            <person name="Suzuki T."/>
            <person name="Matsutani M."/>
        </authorList>
    </citation>
    <scope>NUCLEOTIDE SEQUENCE</scope>
    <source>
        <strain evidence="3">7C1</strain>
        <strain evidence="2">8C4</strain>
    </source>
</reference>
<organism evidence="3 4">
    <name type="scientific">Tetragenococcus koreensis</name>
    <dbReference type="NCBI Taxonomy" id="290335"/>
    <lineage>
        <taxon>Bacteria</taxon>
        <taxon>Bacillati</taxon>
        <taxon>Bacillota</taxon>
        <taxon>Bacilli</taxon>
        <taxon>Lactobacillales</taxon>
        <taxon>Enterococcaceae</taxon>
        <taxon>Tetragenococcus</taxon>
    </lineage>
</organism>
<dbReference type="InterPro" id="IPR052523">
    <property type="entry name" value="Trichothecene_AcTrans"/>
</dbReference>
<sequence length="208" mass="23981">MTKNQVTFHMLKEDNDEFIQAMQLFAETFKTEAITAYTYNFDHKQTEKQFYEATLLNARVYLARGHDIIIAKSNDAIVGIAIIKKTTKGSFASLLKIVVPEMFNLFPLVTKVKYKNAVAISKAMRLSQPLKEKHVTLSAIAVSAKYQGQGIGKRFLNEVHQRYAKDFEAVYLYTADKKNKEIYSRVGYAVIEQSQTSDFDMYHMLYRF</sequence>
<dbReference type="Pfam" id="PF13673">
    <property type="entry name" value="Acetyltransf_10"/>
    <property type="match status" value="1"/>
</dbReference>
<dbReference type="InterPro" id="IPR016181">
    <property type="entry name" value="Acyl_CoA_acyltransferase"/>
</dbReference>
<dbReference type="InterPro" id="IPR000182">
    <property type="entry name" value="GNAT_dom"/>
</dbReference>
<dbReference type="EMBL" id="BKBO01000007">
    <property type="protein sequence ID" value="GEQ48784.1"/>
    <property type="molecule type" value="Genomic_DNA"/>
</dbReference>
<feature type="domain" description="N-acetyltransferase" evidence="1">
    <location>
        <begin position="6"/>
        <end position="208"/>
    </location>
</feature>
<reference evidence="3" key="2">
    <citation type="journal article" date="2020" name="Int. Dairy J.">
        <title>Lactic acid bacterial diversity in Brie cheese focusing on salt concentration and pH of isolation medium and characterisation of halophilic and alkaliphilic lactic acid bacterial isolates.</title>
        <authorList>
            <person name="Unno R."/>
            <person name="Matsutani M."/>
            <person name="Suzuki T."/>
            <person name="Kodama K."/>
            <person name="Matsushita H."/>
            <person name="Yamasato K."/>
            <person name="Koizumi Y."/>
            <person name="Ishikawa M."/>
        </authorList>
    </citation>
    <scope>NUCLEOTIDE SEQUENCE</scope>
    <source>
        <strain evidence="3">7C1</strain>
        <strain evidence="2">8C4</strain>
    </source>
</reference>
<name>A0AAN4UBP7_9ENTE</name>
<dbReference type="RefSeq" id="WP_202583595.1">
    <property type="nucleotide sequence ID" value="NZ_BKBO01000007.1"/>
</dbReference>
<evidence type="ECO:0000313" key="2">
    <source>
        <dbReference type="EMBL" id="GEQ48784.1"/>
    </source>
</evidence>
<keyword evidence="5" id="KW-1185">Reference proteome</keyword>
<dbReference type="CDD" id="cd04301">
    <property type="entry name" value="NAT_SF"/>
    <property type="match status" value="1"/>
</dbReference>
<dbReference type="GO" id="GO:0016747">
    <property type="term" value="F:acyltransferase activity, transferring groups other than amino-acyl groups"/>
    <property type="evidence" value="ECO:0007669"/>
    <property type="project" value="InterPro"/>
</dbReference>
<protein>
    <recommendedName>
        <fullName evidence="1">N-acetyltransferase domain-containing protein</fullName>
    </recommendedName>
</protein>
<comment type="caution">
    <text evidence="3">The sequence shown here is derived from an EMBL/GenBank/DDBJ whole genome shotgun (WGS) entry which is preliminary data.</text>
</comment>
<evidence type="ECO:0000313" key="5">
    <source>
        <dbReference type="Proteomes" id="UP000886607"/>
    </source>
</evidence>
<dbReference type="Gene3D" id="3.40.630.30">
    <property type="match status" value="1"/>
</dbReference>
<evidence type="ECO:0000313" key="4">
    <source>
        <dbReference type="Proteomes" id="UP000886597"/>
    </source>
</evidence>
<evidence type="ECO:0000259" key="1">
    <source>
        <dbReference type="PROSITE" id="PS51186"/>
    </source>
</evidence>
<dbReference type="EMBL" id="BKBQ01000008">
    <property type="protein sequence ID" value="GEQ53874.1"/>
    <property type="molecule type" value="Genomic_DNA"/>
</dbReference>
<accession>A0AAN4UBP7</accession>
<proteinExistence type="predicted"/>
<dbReference type="Proteomes" id="UP000886597">
    <property type="component" value="Unassembled WGS sequence"/>
</dbReference>
<dbReference type="PROSITE" id="PS51186">
    <property type="entry name" value="GNAT"/>
    <property type="match status" value="1"/>
</dbReference>
<gene>
    <name evidence="2" type="ORF">TK11N_06360</name>
    <name evidence="3" type="ORF">TK2N_07180</name>
</gene>
<dbReference type="Proteomes" id="UP000886607">
    <property type="component" value="Unassembled WGS sequence"/>
</dbReference>
<dbReference type="SUPFAM" id="SSF55729">
    <property type="entry name" value="Acyl-CoA N-acyltransferases (Nat)"/>
    <property type="match status" value="1"/>
</dbReference>
<evidence type="ECO:0000313" key="3">
    <source>
        <dbReference type="EMBL" id="GEQ53874.1"/>
    </source>
</evidence>
<dbReference type="PANTHER" id="PTHR42791:SF1">
    <property type="entry name" value="N-ACETYLTRANSFERASE DOMAIN-CONTAINING PROTEIN"/>
    <property type="match status" value="1"/>
</dbReference>